<dbReference type="AlphaFoldDB" id="A0A3D9KYK7"/>
<evidence type="ECO:0000259" key="7">
    <source>
        <dbReference type="Pfam" id="PF00884"/>
    </source>
</evidence>
<dbReference type="InterPro" id="IPR035874">
    <property type="entry name" value="IDS"/>
</dbReference>
<comment type="similarity">
    <text evidence="2">Belongs to the sulfatase family.</text>
</comment>
<proteinExistence type="inferred from homology"/>
<keyword evidence="3" id="KW-0479">Metal-binding</keyword>
<evidence type="ECO:0000256" key="4">
    <source>
        <dbReference type="ARBA" id="ARBA00022729"/>
    </source>
</evidence>
<protein>
    <submittedName>
        <fullName evidence="8">Arylsulfatase A-like enzyme</fullName>
    </submittedName>
</protein>
<dbReference type="SUPFAM" id="SSF53649">
    <property type="entry name" value="Alkaline phosphatase-like"/>
    <property type="match status" value="1"/>
</dbReference>
<dbReference type="CDD" id="cd16030">
    <property type="entry name" value="iduronate-2-sulfatase"/>
    <property type="match status" value="1"/>
</dbReference>
<dbReference type="PANTHER" id="PTHR45953:SF1">
    <property type="entry name" value="IDURONATE 2-SULFATASE"/>
    <property type="match status" value="1"/>
</dbReference>
<evidence type="ECO:0000256" key="2">
    <source>
        <dbReference type="ARBA" id="ARBA00008779"/>
    </source>
</evidence>
<evidence type="ECO:0000256" key="3">
    <source>
        <dbReference type="ARBA" id="ARBA00022723"/>
    </source>
</evidence>
<comment type="cofactor">
    <cofactor evidence="1">
        <name>Ca(2+)</name>
        <dbReference type="ChEBI" id="CHEBI:29108"/>
    </cofactor>
</comment>
<dbReference type="GO" id="GO:0005737">
    <property type="term" value="C:cytoplasm"/>
    <property type="evidence" value="ECO:0007669"/>
    <property type="project" value="TreeGrafter"/>
</dbReference>
<evidence type="ECO:0000256" key="1">
    <source>
        <dbReference type="ARBA" id="ARBA00001913"/>
    </source>
</evidence>
<keyword evidence="4" id="KW-0732">Signal</keyword>
<dbReference type="RefSeq" id="WP_115869550.1">
    <property type="nucleotide sequence ID" value="NZ_QREG01000020.1"/>
</dbReference>
<dbReference type="GO" id="GO:0046872">
    <property type="term" value="F:metal ion binding"/>
    <property type="evidence" value="ECO:0007669"/>
    <property type="project" value="UniProtKB-KW"/>
</dbReference>
<dbReference type="InterPro" id="IPR000917">
    <property type="entry name" value="Sulfatase_N"/>
</dbReference>
<accession>A0A3D9KYK7</accession>
<evidence type="ECO:0000313" key="9">
    <source>
        <dbReference type="Proteomes" id="UP000256779"/>
    </source>
</evidence>
<feature type="domain" description="Sulfatase N-terminal" evidence="7">
    <location>
        <begin position="34"/>
        <end position="372"/>
    </location>
</feature>
<organism evidence="8 9">
    <name type="scientific">Marinoscillum furvescens DSM 4134</name>
    <dbReference type="NCBI Taxonomy" id="1122208"/>
    <lineage>
        <taxon>Bacteria</taxon>
        <taxon>Pseudomonadati</taxon>
        <taxon>Bacteroidota</taxon>
        <taxon>Cytophagia</taxon>
        <taxon>Cytophagales</taxon>
        <taxon>Reichenbachiellaceae</taxon>
        <taxon>Marinoscillum</taxon>
    </lineage>
</organism>
<keyword evidence="5" id="KW-0378">Hydrolase</keyword>
<gene>
    <name evidence="8" type="ORF">C7460_12064</name>
</gene>
<sequence>MRLSSPSLLTLIFVAFAIAYLFYSNHKTEPQKVNILFITVDDLNDWIGVLGGHPQAKTPNIDRLANSGILFSNAHCQSPVCNPSRASMMTSLYPSTTGIYFLNPDIIDSPVARESVVMPRRFEKEGYHVNGVGKLFHNAPGINERHVPNYAGHLGGFGPMPEEKISSFPGHPLWDWGAYPDNDSQMPDFKIASWVEHNLSETLSEPFWMGVGFFRPHVPQFVPQKWFDMYPLETLEMPKTISGDLNDISQYGVDITRRKHVSPTHEWVMENDEWKPLVQSYLACVSFVDAQIGRVLDVLEQSSCAENTIVVLVSDHGFHLGEKERHAKRSLWQDGTRVPMIIAGPGIPGGQVCTKPVQLLDIYPTLLDLANIDPDPHHEGHSLVPLLQDTQADWDHYSRVCFGPGNFAIVSEHFRLIQYKDGSEEFYDHRIDPHEWVNVIENTEYQDIISTHRSQIPADRYPILGDGSTGHEAFQAAEENVLTQSIE</sequence>
<dbReference type="PANTHER" id="PTHR45953">
    <property type="entry name" value="IDURONATE 2-SULFATASE"/>
    <property type="match status" value="1"/>
</dbReference>
<keyword evidence="9" id="KW-1185">Reference proteome</keyword>
<reference evidence="8 9" key="1">
    <citation type="submission" date="2018-07" db="EMBL/GenBank/DDBJ databases">
        <title>Genomic Encyclopedia of Type Strains, Phase IV (KMG-IV): sequencing the most valuable type-strain genomes for metagenomic binning, comparative biology and taxonomic classification.</title>
        <authorList>
            <person name="Goeker M."/>
        </authorList>
    </citation>
    <scope>NUCLEOTIDE SEQUENCE [LARGE SCALE GENOMIC DNA]</scope>
    <source>
        <strain evidence="8 9">DSM 4134</strain>
    </source>
</reference>
<evidence type="ECO:0000256" key="5">
    <source>
        <dbReference type="ARBA" id="ARBA00022801"/>
    </source>
</evidence>
<name>A0A3D9KYK7_MARFU</name>
<keyword evidence="6" id="KW-0106">Calcium</keyword>
<evidence type="ECO:0000313" key="8">
    <source>
        <dbReference type="EMBL" id="RED94669.1"/>
    </source>
</evidence>
<dbReference type="Proteomes" id="UP000256779">
    <property type="component" value="Unassembled WGS sequence"/>
</dbReference>
<dbReference type="GO" id="GO:0004423">
    <property type="term" value="F:iduronate-2-sulfatase activity"/>
    <property type="evidence" value="ECO:0007669"/>
    <property type="project" value="InterPro"/>
</dbReference>
<dbReference type="Pfam" id="PF00884">
    <property type="entry name" value="Sulfatase"/>
    <property type="match status" value="1"/>
</dbReference>
<dbReference type="EMBL" id="QREG01000020">
    <property type="protein sequence ID" value="RED94669.1"/>
    <property type="molecule type" value="Genomic_DNA"/>
</dbReference>
<dbReference type="Gene3D" id="3.40.720.10">
    <property type="entry name" value="Alkaline Phosphatase, subunit A"/>
    <property type="match status" value="1"/>
</dbReference>
<evidence type="ECO:0000256" key="6">
    <source>
        <dbReference type="ARBA" id="ARBA00022837"/>
    </source>
</evidence>
<comment type="caution">
    <text evidence="8">The sequence shown here is derived from an EMBL/GenBank/DDBJ whole genome shotgun (WGS) entry which is preliminary data.</text>
</comment>
<dbReference type="InterPro" id="IPR017850">
    <property type="entry name" value="Alkaline_phosphatase_core_sf"/>
</dbReference>
<dbReference type="OrthoDB" id="9763552at2"/>